<keyword evidence="3" id="KW-1185">Reference proteome</keyword>
<dbReference type="EMBL" id="JAPFGC010000002">
    <property type="protein sequence ID" value="MDA0176867.1"/>
    <property type="molecule type" value="Genomic_DNA"/>
</dbReference>
<comment type="caution">
    <text evidence="2">The sequence shown here is derived from an EMBL/GenBank/DDBJ whole genome shotgun (WGS) entry which is preliminary data.</text>
</comment>
<dbReference type="PANTHER" id="PTHR43792:SF1">
    <property type="entry name" value="N-ACETYLTRANSFERASE DOMAIN-CONTAINING PROTEIN"/>
    <property type="match status" value="1"/>
</dbReference>
<gene>
    <name evidence="2" type="ORF">OOZ35_05095</name>
</gene>
<dbReference type="Pfam" id="PF13302">
    <property type="entry name" value="Acetyltransf_3"/>
    <property type="match status" value="1"/>
</dbReference>
<dbReference type="PANTHER" id="PTHR43792">
    <property type="entry name" value="GNAT FAMILY, PUTATIVE (AFU_ORTHOLOGUE AFUA_3G00765)-RELATED-RELATED"/>
    <property type="match status" value="1"/>
</dbReference>
<dbReference type="InterPro" id="IPR000182">
    <property type="entry name" value="GNAT_dom"/>
</dbReference>
<proteinExistence type="predicted"/>
<dbReference type="SUPFAM" id="SSF55729">
    <property type="entry name" value="Acyl-CoA N-acyltransferases (Nat)"/>
    <property type="match status" value="1"/>
</dbReference>
<dbReference type="RefSeq" id="WP_270005230.1">
    <property type="nucleotide sequence ID" value="NZ_JAPFGC010000002.1"/>
</dbReference>
<dbReference type="InterPro" id="IPR051531">
    <property type="entry name" value="N-acetyltransferase"/>
</dbReference>
<dbReference type="Gene3D" id="3.40.630.30">
    <property type="match status" value="1"/>
</dbReference>
<accession>A0ABT4RYK4</accession>
<feature type="domain" description="N-acetyltransferase" evidence="1">
    <location>
        <begin position="11"/>
        <end position="170"/>
    </location>
</feature>
<reference evidence="2" key="1">
    <citation type="submission" date="2022-11" db="EMBL/GenBank/DDBJ databases">
        <title>Refractory cell wall polysaccharides provide important carbon source for microbial heterotrophs in the hadal ocean.</title>
        <authorList>
            <person name="Zhu X."/>
        </authorList>
    </citation>
    <scope>NUCLEOTIDE SEQUENCE</scope>
    <source>
        <strain evidence="2">MTRN7</strain>
    </source>
</reference>
<protein>
    <submittedName>
        <fullName evidence="2">GNAT family N-acetyltransferase</fullName>
    </submittedName>
</protein>
<evidence type="ECO:0000259" key="1">
    <source>
        <dbReference type="PROSITE" id="PS51186"/>
    </source>
</evidence>
<sequence>MSTKTFETNRLILRATTVNDASFIVELLNTPKWLKYIGDRNVHTIEDAVRYIKDKFNPHLKQYGYSTYSVIKKDDHTIIGTCGLYNREGIEGVDIGFAFLPEYEGKGYAFEAANRLKQAAFEDFNLTFIKAITLPNNTSSQKLLERLGFTFKSLINIPNDEETLMLYELKA</sequence>
<organism evidence="2 3">
    <name type="scientific">Mesoflavibacter profundi</name>
    <dbReference type="NCBI Taxonomy" id="2708110"/>
    <lineage>
        <taxon>Bacteria</taxon>
        <taxon>Pseudomonadati</taxon>
        <taxon>Bacteroidota</taxon>
        <taxon>Flavobacteriia</taxon>
        <taxon>Flavobacteriales</taxon>
        <taxon>Flavobacteriaceae</taxon>
        <taxon>Mesoflavibacter</taxon>
    </lineage>
</organism>
<evidence type="ECO:0000313" key="2">
    <source>
        <dbReference type="EMBL" id="MDA0176867.1"/>
    </source>
</evidence>
<dbReference type="InterPro" id="IPR016181">
    <property type="entry name" value="Acyl_CoA_acyltransferase"/>
</dbReference>
<dbReference type="PROSITE" id="PS51186">
    <property type="entry name" value="GNAT"/>
    <property type="match status" value="1"/>
</dbReference>
<evidence type="ECO:0000313" key="3">
    <source>
        <dbReference type="Proteomes" id="UP001149142"/>
    </source>
</evidence>
<name>A0ABT4RYK4_9FLAO</name>
<dbReference type="Proteomes" id="UP001149142">
    <property type="component" value="Unassembled WGS sequence"/>
</dbReference>